<dbReference type="RefSeq" id="WP_337713679.1">
    <property type="nucleotide sequence ID" value="NZ_JBBEGL010000003.1"/>
</dbReference>
<sequence length="216" mass="21552">MNALRGWVRAGPVTATYLGVLVATHVVLAATDIGPRARAWSSTNVENLRHHPLGALATSPFFLGNSAVVTPGTVAVVGVGIAGALWWLEARCGVATATAAFLGGHVGATLVTALVIGPAVRAGLYPADVVSAVDVGVSYGAQGAAAAATVLLPRAAAVPAAVLVLGWPVLDADWDGPLPDFTSVGHLAAALIGVGVGAVARRRLRREARPAGLGAS</sequence>
<evidence type="ECO:0000256" key="1">
    <source>
        <dbReference type="SAM" id="Phobius"/>
    </source>
</evidence>
<evidence type="ECO:0000313" key="2">
    <source>
        <dbReference type="EMBL" id="MEJ2887190.1"/>
    </source>
</evidence>
<evidence type="ECO:0000313" key="3">
    <source>
        <dbReference type="Proteomes" id="UP001370100"/>
    </source>
</evidence>
<comment type="caution">
    <text evidence="2">The sequence shown here is derived from an EMBL/GenBank/DDBJ whole genome shotgun (WGS) entry which is preliminary data.</text>
</comment>
<keyword evidence="1" id="KW-1133">Transmembrane helix</keyword>
<organism evidence="2 3">
    <name type="scientific">Actinomycetospora aeridis</name>
    <dbReference type="NCBI Taxonomy" id="3129231"/>
    <lineage>
        <taxon>Bacteria</taxon>
        <taxon>Bacillati</taxon>
        <taxon>Actinomycetota</taxon>
        <taxon>Actinomycetes</taxon>
        <taxon>Pseudonocardiales</taxon>
        <taxon>Pseudonocardiaceae</taxon>
        <taxon>Actinomycetospora</taxon>
    </lineage>
</organism>
<protein>
    <submittedName>
        <fullName evidence="2">Rhomboid-like protein</fullName>
    </submittedName>
</protein>
<proteinExistence type="predicted"/>
<keyword evidence="1" id="KW-0812">Transmembrane</keyword>
<dbReference type="Proteomes" id="UP001370100">
    <property type="component" value="Unassembled WGS sequence"/>
</dbReference>
<name>A0ABU8N5E6_9PSEU</name>
<dbReference type="EMBL" id="JBBEGL010000003">
    <property type="protein sequence ID" value="MEJ2887190.1"/>
    <property type="molecule type" value="Genomic_DNA"/>
</dbReference>
<gene>
    <name evidence="2" type="ORF">WCD41_12095</name>
</gene>
<feature type="transmembrane region" description="Helical" evidence="1">
    <location>
        <begin position="68"/>
        <end position="88"/>
    </location>
</feature>
<feature type="transmembrane region" description="Helical" evidence="1">
    <location>
        <begin position="100"/>
        <end position="120"/>
    </location>
</feature>
<dbReference type="Pfam" id="PF20401">
    <property type="entry name" value="Rhomboid_2"/>
    <property type="match status" value="1"/>
</dbReference>
<reference evidence="2 3" key="1">
    <citation type="submission" date="2024-03" db="EMBL/GenBank/DDBJ databases">
        <title>Actinomycetospora sp. OC33-EN06, a novel actinomycete isolated from wild orchid (Aerides multiflora).</title>
        <authorList>
            <person name="Suriyachadkun C."/>
        </authorList>
    </citation>
    <scope>NUCLEOTIDE SEQUENCE [LARGE SCALE GENOMIC DNA]</scope>
    <source>
        <strain evidence="2 3">OC33-EN06</strain>
    </source>
</reference>
<keyword evidence="3" id="KW-1185">Reference proteome</keyword>
<accession>A0ABU8N5E6</accession>
<keyword evidence="1" id="KW-0472">Membrane</keyword>
<dbReference type="InterPro" id="IPR046862">
    <property type="entry name" value="Rhomboid_2"/>
</dbReference>
<feature type="transmembrane region" description="Helical" evidence="1">
    <location>
        <begin position="181"/>
        <end position="200"/>
    </location>
</feature>